<feature type="compositionally biased region" description="Basic and acidic residues" evidence="1">
    <location>
        <begin position="112"/>
        <end position="128"/>
    </location>
</feature>
<dbReference type="Proteomes" id="UP001295469">
    <property type="component" value="Chromosome A06"/>
</dbReference>
<evidence type="ECO:0000256" key="1">
    <source>
        <dbReference type="SAM" id="MobiDB-lite"/>
    </source>
</evidence>
<name>A0A816SSB4_BRANA</name>
<sequence>MPVVEKFHKKKERAIKKKMRQEMLVSVNISRPIRFTRSCRNRKPVTYTFDEYDKMITDAVEDTDETDRDDEEGIEQQNASLAGSNNSSEDTKMKSAEDISKTEEEAPESDNDDVKETEKSKEDSEEKIQFGAKNRMRQRVTRNSALC</sequence>
<feature type="region of interest" description="Disordered" evidence="1">
    <location>
        <begin position="58"/>
        <end position="147"/>
    </location>
</feature>
<evidence type="ECO:0000313" key="2">
    <source>
        <dbReference type="EMBL" id="CAF2089079.1"/>
    </source>
</evidence>
<gene>
    <name evidence="2" type="ORF">DARMORV10_A06P36290.1</name>
</gene>
<feature type="compositionally biased region" description="Acidic residues" evidence="1">
    <location>
        <begin position="59"/>
        <end position="74"/>
    </location>
</feature>
<protein>
    <submittedName>
        <fullName evidence="2">(rape) hypothetical protein</fullName>
    </submittedName>
</protein>
<organism evidence="2">
    <name type="scientific">Brassica napus</name>
    <name type="common">Rape</name>
    <dbReference type="NCBI Taxonomy" id="3708"/>
    <lineage>
        <taxon>Eukaryota</taxon>
        <taxon>Viridiplantae</taxon>
        <taxon>Streptophyta</taxon>
        <taxon>Embryophyta</taxon>
        <taxon>Tracheophyta</taxon>
        <taxon>Spermatophyta</taxon>
        <taxon>Magnoliopsida</taxon>
        <taxon>eudicotyledons</taxon>
        <taxon>Gunneridae</taxon>
        <taxon>Pentapetalae</taxon>
        <taxon>rosids</taxon>
        <taxon>malvids</taxon>
        <taxon>Brassicales</taxon>
        <taxon>Brassicaceae</taxon>
        <taxon>Brassiceae</taxon>
        <taxon>Brassica</taxon>
    </lineage>
</organism>
<reference evidence="2" key="1">
    <citation type="submission" date="2021-01" db="EMBL/GenBank/DDBJ databases">
        <authorList>
            <consortium name="Genoscope - CEA"/>
            <person name="William W."/>
        </authorList>
    </citation>
    <scope>NUCLEOTIDE SEQUENCE</scope>
</reference>
<proteinExistence type="predicted"/>
<dbReference type="EMBL" id="HG994360">
    <property type="protein sequence ID" value="CAF2089079.1"/>
    <property type="molecule type" value="Genomic_DNA"/>
</dbReference>
<accession>A0A816SSB4</accession>
<feature type="compositionally biased region" description="Polar residues" evidence="1">
    <location>
        <begin position="75"/>
        <end position="88"/>
    </location>
</feature>
<feature type="compositionally biased region" description="Basic and acidic residues" evidence="1">
    <location>
        <begin position="89"/>
        <end position="104"/>
    </location>
</feature>
<dbReference type="AlphaFoldDB" id="A0A816SSB4"/>